<dbReference type="PANTHER" id="PTHR47165:SF4">
    <property type="entry name" value="OS03G0429900 PROTEIN"/>
    <property type="match status" value="1"/>
</dbReference>
<dbReference type="InterPro" id="IPR012340">
    <property type="entry name" value="NA-bd_OB-fold"/>
</dbReference>
<keyword evidence="3" id="KW-1185">Reference proteome</keyword>
<evidence type="ECO:0000313" key="3">
    <source>
        <dbReference type="Proteomes" id="UP000324897"/>
    </source>
</evidence>
<dbReference type="AlphaFoldDB" id="A0A5J9WLK4"/>
<evidence type="ECO:0000313" key="2">
    <source>
        <dbReference type="EMBL" id="TVU48154.1"/>
    </source>
</evidence>
<dbReference type="SUPFAM" id="SSF50249">
    <property type="entry name" value="Nucleic acid-binding proteins"/>
    <property type="match status" value="1"/>
</dbReference>
<proteinExistence type="predicted"/>
<dbReference type="Gene3D" id="2.40.50.140">
    <property type="entry name" value="Nucleic acid-binding proteins"/>
    <property type="match status" value="1"/>
</dbReference>
<organism evidence="2 3">
    <name type="scientific">Eragrostis curvula</name>
    <name type="common">weeping love grass</name>
    <dbReference type="NCBI Taxonomy" id="38414"/>
    <lineage>
        <taxon>Eukaryota</taxon>
        <taxon>Viridiplantae</taxon>
        <taxon>Streptophyta</taxon>
        <taxon>Embryophyta</taxon>
        <taxon>Tracheophyta</taxon>
        <taxon>Spermatophyta</taxon>
        <taxon>Magnoliopsida</taxon>
        <taxon>Liliopsida</taxon>
        <taxon>Poales</taxon>
        <taxon>Poaceae</taxon>
        <taxon>PACMAD clade</taxon>
        <taxon>Chloridoideae</taxon>
        <taxon>Eragrostideae</taxon>
        <taxon>Eragrostidinae</taxon>
        <taxon>Eragrostis</taxon>
    </lineage>
</organism>
<accession>A0A5J9WLK4</accession>
<sequence>MPAPLSHLQPFAKELMRWFVSTRIQDSRTGRKALCKIYVTDGSETVPVSLWKEHAHRFPAEEVVSMSKQAAVAILLLDLTVGWHENQLQLQGSPTCKWYINPAMTETVALQDRYAYMMGHVQLIGDTTASAAPKPTAVTELFSVEDPHQIWLIGAPVGALLDAGGGAQGFIPPPIAHTFGRQYKFQLSVPQNALGRDRPSFKINAVEAIAPLNAVNQIETHGSSSNVIGQTSEAKDHPPANAIPIDPTTTAKVISLHSTNAPRKSSVARKLDLDAAYVAKNDVMTEAKKTSSSDMKTNKARVNR</sequence>
<comment type="caution">
    <text evidence="2">The sequence shown here is derived from an EMBL/GenBank/DDBJ whole genome shotgun (WGS) entry which is preliminary data.</text>
</comment>
<feature type="compositionally biased region" description="Polar residues" evidence="1">
    <location>
        <begin position="223"/>
        <end position="232"/>
    </location>
</feature>
<protein>
    <submittedName>
        <fullName evidence="2">Uncharacterized protein</fullName>
    </submittedName>
</protein>
<evidence type="ECO:0000256" key="1">
    <source>
        <dbReference type="SAM" id="MobiDB-lite"/>
    </source>
</evidence>
<reference evidence="2 3" key="1">
    <citation type="journal article" date="2019" name="Sci. Rep.">
        <title>A high-quality genome of Eragrostis curvula grass provides insights into Poaceae evolution and supports new strategies to enhance forage quality.</title>
        <authorList>
            <person name="Carballo J."/>
            <person name="Santos B.A.C.M."/>
            <person name="Zappacosta D."/>
            <person name="Garbus I."/>
            <person name="Selva J.P."/>
            <person name="Gallo C.A."/>
            <person name="Diaz A."/>
            <person name="Albertini E."/>
            <person name="Caccamo M."/>
            <person name="Echenique V."/>
        </authorList>
    </citation>
    <scope>NUCLEOTIDE SEQUENCE [LARGE SCALE GENOMIC DNA]</scope>
    <source>
        <strain evidence="3">cv. Victoria</strain>
        <tissue evidence="2">Leaf</tissue>
    </source>
</reference>
<dbReference type="EMBL" id="RWGY01000004">
    <property type="protein sequence ID" value="TVU48154.1"/>
    <property type="molecule type" value="Genomic_DNA"/>
</dbReference>
<gene>
    <name evidence="2" type="ORF">EJB05_07780</name>
</gene>
<dbReference type="Proteomes" id="UP000324897">
    <property type="component" value="Chromosome 5"/>
</dbReference>
<dbReference type="PANTHER" id="PTHR47165">
    <property type="entry name" value="OS03G0429900 PROTEIN"/>
    <property type="match status" value="1"/>
</dbReference>
<name>A0A5J9WLK4_9POAL</name>
<dbReference type="Gramene" id="TVU48154">
    <property type="protein sequence ID" value="TVU48154"/>
    <property type="gene ID" value="EJB05_07780"/>
</dbReference>
<feature type="region of interest" description="Disordered" evidence="1">
    <location>
        <begin position="223"/>
        <end position="246"/>
    </location>
</feature>